<dbReference type="InterPro" id="IPR006164">
    <property type="entry name" value="DNA_bd_Ku70/Ku80"/>
</dbReference>
<dbReference type="EMBL" id="BMVG01000085">
    <property type="protein sequence ID" value="GGW24064.1"/>
    <property type="molecule type" value="Genomic_DNA"/>
</dbReference>
<keyword evidence="1 3" id="KW-0238">DNA-binding</keyword>
<comment type="caution">
    <text evidence="6">The sequence shown here is derived from an EMBL/GenBank/DDBJ whole genome shotgun (WGS) entry which is preliminary data.</text>
</comment>
<keyword evidence="3" id="KW-0227">DNA damage</keyword>
<dbReference type="PANTHER" id="PTHR41251:SF1">
    <property type="entry name" value="NON-HOMOLOGOUS END JOINING PROTEIN KU"/>
    <property type="match status" value="1"/>
</dbReference>
<dbReference type="PANTHER" id="PTHR41251">
    <property type="entry name" value="NON-HOMOLOGOUS END JOINING PROTEIN KU"/>
    <property type="match status" value="1"/>
</dbReference>
<sequence>MTTPPPISEPDPSALTCPVTASVSARVPAQDAQVRQRWLSAVPVVHGSGDGGVGSGRALHEHARLNLKRIPRAARSCGLGWWCSGLPRRSADAPERVERAISFGLVTVPVAVQAATESHSITFHQYHLADMSRVRVRKYCGLEDRPVDETEIGKGYEVSKTQVIPITDEELRRLPLPTARAIEIETFVPLESIDPIRIGAGYYLAATEQVAAKPYKLLVEALRRSSRVAVAKWAWHGRERLGLLRVRGDVMVMHLMLWPDEVRSPEELLPPPIEVPEDEIEGALALIDTMTVDDLSELGVRDEYTEAIAQIIEAKREQKPLPEAPEPAAAPGQLVDLMAALNESVQRAKTARGEDAGPAEVHKLPKKAPSKKQPAKKATAKKTTAKKPSGRRPQSA</sequence>
<comment type="subunit">
    <text evidence="3">Homodimer. Interacts with LigD.</text>
</comment>
<evidence type="ECO:0000256" key="4">
    <source>
        <dbReference type="SAM" id="MobiDB-lite"/>
    </source>
</evidence>
<comment type="similarity">
    <text evidence="3">Belongs to the prokaryotic Ku family.</text>
</comment>
<feature type="compositionally biased region" description="Basic residues" evidence="4">
    <location>
        <begin position="364"/>
        <end position="390"/>
    </location>
</feature>
<dbReference type="Gene3D" id="2.40.290.10">
    <property type="match status" value="1"/>
</dbReference>
<dbReference type="AlphaFoldDB" id="A0A918IPJ2"/>
<evidence type="ECO:0000313" key="6">
    <source>
        <dbReference type="EMBL" id="GGW24064.1"/>
    </source>
</evidence>
<dbReference type="SUPFAM" id="SSF100939">
    <property type="entry name" value="SPOC domain-like"/>
    <property type="match status" value="1"/>
</dbReference>
<accession>A0A918IPJ2</accession>
<organism evidence="6 7">
    <name type="scientific">Streptomyces alanosinicus</name>
    <dbReference type="NCBI Taxonomy" id="68171"/>
    <lineage>
        <taxon>Bacteria</taxon>
        <taxon>Bacillati</taxon>
        <taxon>Actinomycetota</taxon>
        <taxon>Actinomycetes</taxon>
        <taxon>Kitasatosporales</taxon>
        <taxon>Streptomycetaceae</taxon>
        <taxon>Streptomyces</taxon>
    </lineage>
</organism>
<keyword evidence="7" id="KW-1185">Reference proteome</keyword>
<comment type="function">
    <text evidence="3">With LigD forms a non-homologous end joining (NHEJ) DNA repair enzyme, which repairs dsDNA breaks with reduced fidelity. Binds linear dsDNA with 5'- and 3'- overhangs but not closed circular dsDNA nor ssDNA. Recruits and stimulates the ligase activity of LigD.</text>
</comment>
<feature type="domain" description="Ku" evidence="5">
    <location>
        <begin position="144"/>
        <end position="273"/>
    </location>
</feature>
<evidence type="ECO:0000259" key="5">
    <source>
        <dbReference type="SMART" id="SM00559"/>
    </source>
</evidence>
<dbReference type="InterPro" id="IPR016194">
    <property type="entry name" value="SPOC-like_C_dom_sf"/>
</dbReference>
<reference evidence="6" key="2">
    <citation type="submission" date="2020-09" db="EMBL/GenBank/DDBJ databases">
        <authorList>
            <person name="Sun Q."/>
            <person name="Ohkuma M."/>
        </authorList>
    </citation>
    <scope>NUCLEOTIDE SEQUENCE</scope>
    <source>
        <strain evidence="6">JCM 4714</strain>
    </source>
</reference>
<dbReference type="Pfam" id="PF02735">
    <property type="entry name" value="Ku"/>
    <property type="match status" value="1"/>
</dbReference>
<keyword evidence="2 3" id="KW-0233">DNA recombination</keyword>
<evidence type="ECO:0000256" key="3">
    <source>
        <dbReference type="HAMAP-Rule" id="MF_01875"/>
    </source>
</evidence>
<evidence type="ECO:0000313" key="7">
    <source>
        <dbReference type="Proteomes" id="UP000655443"/>
    </source>
</evidence>
<evidence type="ECO:0000256" key="1">
    <source>
        <dbReference type="ARBA" id="ARBA00023125"/>
    </source>
</evidence>
<feature type="region of interest" description="Disordered" evidence="4">
    <location>
        <begin position="345"/>
        <end position="396"/>
    </location>
</feature>
<dbReference type="GO" id="GO:0003690">
    <property type="term" value="F:double-stranded DNA binding"/>
    <property type="evidence" value="ECO:0007669"/>
    <property type="project" value="UniProtKB-UniRule"/>
</dbReference>
<dbReference type="NCBIfam" id="TIGR02772">
    <property type="entry name" value="Ku_bact"/>
    <property type="match status" value="1"/>
</dbReference>
<dbReference type="GO" id="GO:0006303">
    <property type="term" value="P:double-strand break repair via nonhomologous end joining"/>
    <property type="evidence" value="ECO:0007669"/>
    <property type="project" value="UniProtKB-UniRule"/>
</dbReference>
<reference evidence="6" key="1">
    <citation type="journal article" date="2014" name="Int. J. Syst. Evol. Microbiol.">
        <title>Complete genome sequence of Corynebacterium casei LMG S-19264T (=DSM 44701T), isolated from a smear-ripened cheese.</title>
        <authorList>
            <consortium name="US DOE Joint Genome Institute (JGI-PGF)"/>
            <person name="Walter F."/>
            <person name="Albersmeier A."/>
            <person name="Kalinowski J."/>
            <person name="Ruckert C."/>
        </authorList>
    </citation>
    <scope>NUCLEOTIDE SEQUENCE</scope>
    <source>
        <strain evidence="6">JCM 4714</strain>
    </source>
</reference>
<evidence type="ECO:0000256" key="2">
    <source>
        <dbReference type="ARBA" id="ARBA00023172"/>
    </source>
</evidence>
<name>A0A918IPJ2_9ACTN</name>
<dbReference type="HAMAP" id="MF_01875">
    <property type="entry name" value="Prokaryotic_Ku"/>
    <property type="match status" value="1"/>
</dbReference>
<keyword evidence="3" id="KW-0234">DNA repair</keyword>
<dbReference type="GO" id="GO:0006310">
    <property type="term" value="P:DNA recombination"/>
    <property type="evidence" value="ECO:0007669"/>
    <property type="project" value="UniProtKB-KW"/>
</dbReference>
<dbReference type="InterPro" id="IPR009187">
    <property type="entry name" value="Prok_Ku"/>
</dbReference>
<protein>
    <recommendedName>
        <fullName evidence="3">Non-homologous end joining protein Ku</fullName>
    </recommendedName>
</protein>
<dbReference type="Proteomes" id="UP000655443">
    <property type="component" value="Unassembled WGS sequence"/>
</dbReference>
<proteinExistence type="inferred from homology"/>
<gene>
    <name evidence="3" type="primary">ku</name>
    <name evidence="6" type="ORF">GCM10010339_93860</name>
</gene>
<dbReference type="SMART" id="SM00559">
    <property type="entry name" value="Ku78"/>
    <property type="match status" value="1"/>
</dbReference>
<feature type="compositionally biased region" description="Basic and acidic residues" evidence="4">
    <location>
        <begin position="351"/>
        <end position="363"/>
    </location>
</feature>